<evidence type="ECO:0000256" key="5">
    <source>
        <dbReference type="ARBA" id="ARBA00013558"/>
    </source>
</evidence>
<comment type="function">
    <text evidence="2">Catalyzes the removal of elemental sulfur atoms from cysteine to produce alanine. Seems to participate in the biosynthesis of the nitrogenase metalloclusters by providing the inorganic sulfur required for the Fe-S core formation.</text>
</comment>
<proteinExistence type="inferred from homology"/>
<dbReference type="GO" id="GO:0031071">
    <property type="term" value="F:cysteine desulfurase activity"/>
    <property type="evidence" value="ECO:0007669"/>
    <property type="project" value="UniProtKB-EC"/>
</dbReference>
<keyword evidence="8" id="KW-0663">Pyridoxal phosphate</keyword>
<evidence type="ECO:0000256" key="9">
    <source>
        <dbReference type="ARBA" id="ARBA00023004"/>
    </source>
</evidence>
<gene>
    <name evidence="16" type="ORF">XH99_17925</name>
</gene>
<dbReference type="PANTHER" id="PTHR11601:SF34">
    <property type="entry name" value="CYSTEINE DESULFURASE"/>
    <property type="match status" value="1"/>
</dbReference>
<name>A0A4Q0S2G2_9BRAD</name>
<evidence type="ECO:0000256" key="11">
    <source>
        <dbReference type="ARBA" id="ARBA00023231"/>
    </source>
</evidence>
<evidence type="ECO:0000256" key="2">
    <source>
        <dbReference type="ARBA" id="ARBA00003120"/>
    </source>
</evidence>
<dbReference type="InterPro" id="IPR020578">
    <property type="entry name" value="Aminotrans_V_PyrdxlP_BS"/>
</dbReference>
<dbReference type="AlphaFoldDB" id="A0A4Q0S2G2"/>
<evidence type="ECO:0000256" key="10">
    <source>
        <dbReference type="ARBA" id="ARBA00023014"/>
    </source>
</evidence>
<dbReference type="SUPFAM" id="SSF53383">
    <property type="entry name" value="PLP-dependent transferases"/>
    <property type="match status" value="1"/>
</dbReference>
<dbReference type="GO" id="GO:0051536">
    <property type="term" value="F:iron-sulfur cluster binding"/>
    <property type="evidence" value="ECO:0007669"/>
    <property type="project" value="UniProtKB-KW"/>
</dbReference>
<comment type="cofactor">
    <cofactor evidence="1 14">
        <name>pyridoxal 5'-phosphate</name>
        <dbReference type="ChEBI" id="CHEBI:597326"/>
    </cofactor>
</comment>
<dbReference type="InterPro" id="IPR000192">
    <property type="entry name" value="Aminotrans_V_dom"/>
</dbReference>
<dbReference type="GO" id="GO:0046872">
    <property type="term" value="F:metal ion binding"/>
    <property type="evidence" value="ECO:0007669"/>
    <property type="project" value="UniProtKB-KW"/>
</dbReference>
<dbReference type="Proteomes" id="UP000289546">
    <property type="component" value="Unassembled WGS sequence"/>
</dbReference>
<evidence type="ECO:0000256" key="8">
    <source>
        <dbReference type="ARBA" id="ARBA00022898"/>
    </source>
</evidence>
<keyword evidence="9" id="KW-0408">Iron</keyword>
<comment type="similarity">
    <text evidence="3">Belongs to the class-V pyridoxal-phosphate-dependent aminotransferase family. NifS/IscS subfamily.</text>
</comment>
<dbReference type="Gene3D" id="3.40.640.10">
    <property type="entry name" value="Type I PLP-dependent aspartate aminotransferase-like (Major domain)"/>
    <property type="match status" value="1"/>
</dbReference>
<dbReference type="InterPro" id="IPR015422">
    <property type="entry name" value="PyrdxlP-dep_Trfase_small"/>
</dbReference>
<comment type="caution">
    <text evidence="16">The sequence shown here is derived from an EMBL/GenBank/DDBJ whole genome shotgun (WGS) entry which is preliminary data.</text>
</comment>
<evidence type="ECO:0000256" key="3">
    <source>
        <dbReference type="ARBA" id="ARBA00006490"/>
    </source>
</evidence>
<dbReference type="RefSeq" id="WP_128919268.1">
    <property type="nucleotide sequence ID" value="NZ_LBJC01000080.1"/>
</dbReference>
<keyword evidence="10" id="KW-0411">Iron-sulfur</keyword>
<dbReference type="FunFam" id="3.40.640.10:FF:000084">
    <property type="entry name" value="IscS-like cysteine desulfurase"/>
    <property type="match status" value="1"/>
</dbReference>
<dbReference type="InterPro" id="IPR015424">
    <property type="entry name" value="PyrdxlP-dep_Trfase"/>
</dbReference>
<dbReference type="PROSITE" id="PS00595">
    <property type="entry name" value="AA_TRANSFER_CLASS_5"/>
    <property type="match status" value="1"/>
</dbReference>
<keyword evidence="7" id="KW-0479">Metal-binding</keyword>
<evidence type="ECO:0000256" key="14">
    <source>
        <dbReference type="RuleBase" id="RU004504"/>
    </source>
</evidence>
<evidence type="ECO:0000256" key="6">
    <source>
        <dbReference type="ARBA" id="ARBA00022679"/>
    </source>
</evidence>
<evidence type="ECO:0000256" key="12">
    <source>
        <dbReference type="ARBA" id="ARBA00031911"/>
    </source>
</evidence>
<dbReference type="EC" id="2.8.1.7" evidence="4"/>
<dbReference type="InterPro" id="IPR015421">
    <property type="entry name" value="PyrdxlP-dep_Trfase_major"/>
</dbReference>
<dbReference type="EMBL" id="LBJQ01000079">
    <property type="protein sequence ID" value="RXH26993.1"/>
    <property type="molecule type" value="Genomic_DNA"/>
</dbReference>
<dbReference type="InterPro" id="IPR016454">
    <property type="entry name" value="Cysteine_dSase"/>
</dbReference>
<dbReference type="PANTHER" id="PTHR11601">
    <property type="entry name" value="CYSTEINE DESULFURYLASE FAMILY MEMBER"/>
    <property type="match status" value="1"/>
</dbReference>
<evidence type="ECO:0000256" key="1">
    <source>
        <dbReference type="ARBA" id="ARBA00001933"/>
    </source>
</evidence>
<sequence>MPPIYFDYNASTPVDPAVAAAMQPFLKKAFGNPSSGHWASTPAKAALERARGQVAALIGAAPDEIVFTSGGSEANNLAIKGTFFAPNRQGAHVITSAIEHPAVLAPCRFLERLGGSVTYLPVDRTGRIDPEDVRRAITPQTVLISIMHANNEVGTIQPIREIAAIAREHGIRFHTDAAQSVGKLATKVNELGVDLLSIAGHKLYAPKGVGALYVRSRVELEPLIHGAGHELGRRAGTESALLAVGLGAASVLAQDLKPMERVQALCDRFWRTLQDRFGDGVALNGHITHRLPNTLNVSFVGKIGAEILGQLRGVAASTGSACHSGRIKLSPVLAMMGVPDRIGMGAIRFSLGRTTTSDEIDDVVARLAGVASA</sequence>
<dbReference type="OrthoDB" id="9808002at2"/>
<keyword evidence="11" id="KW-0535">Nitrogen fixation</keyword>
<evidence type="ECO:0000313" key="17">
    <source>
        <dbReference type="Proteomes" id="UP000289546"/>
    </source>
</evidence>
<evidence type="ECO:0000256" key="13">
    <source>
        <dbReference type="ARBA" id="ARBA00050776"/>
    </source>
</evidence>
<keyword evidence="17" id="KW-1185">Reference proteome</keyword>
<organism evidence="16 17">
    <name type="scientific">Bradyrhizobium nanningense</name>
    <dbReference type="NCBI Taxonomy" id="1325118"/>
    <lineage>
        <taxon>Bacteria</taxon>
        <taxon>Pseudomonadati</taxon>
        <taxon>Pseudomonadota</taxon>
        <taxon>Alphaproteobacteria</taxon>
        <taxon>Hyphomicrobiales</taxon>
        <taxon>Nitrobacteraceae</taxon>
        <taxon>Bradyrhizobium</taxon>
    </lineage>
</organism>
<dbReference type="Gene3D" id="3.90.1150.10">
    <property type="entry name" value="Aspartate Aminotransferase, domain 1"/>
    <property type="match status" value="1"/>
</dbReference>
<reference evidence="16 17" key="1">
    <citation type="submission" date="2015-04" db="EMBL/GenBank/DDBJ databases">
        <title>Comparative genomics of rhizobia nodulating Arachis hypogaea in China.</title>
        <authorList>
            <person name="Li Y."/>
        </authorList>
    </citation>
    <scope>NUCLEOTIDE SEQUENCE [LARGE SCALE GENOMIC DNA]</scope>
    <source>
        <strain evidence="16 17">CCBAU 51757</strain>
    </source>
</reference>
<comment type="catalytic activity">
    <reaction evidence="13">
        <text>(sulfur carrier)-H + L-cysteine = (sulfur carrier)-SH + L-alanine</text>
        <dbReference type="Rhea" id="RHEA:43892"/>
        <dbReference type="Rhea" id="RHEA-COMP:14737"/>
        <dbReference type="Rhea" id="RHEA-COMP:14739"/>
        <dbReference type="ChEBI" id="CHEBI:29917"/>
        <dbReference type="ChEBI" id="CHEBI:35235"/>
        <dbReference type="ChEBI" id="CHEBI:57972"/>
        <dbReference type="ChEBI" id="CHEBI:64428"/>
        <dbReference type="EC" id="2.8.1.7"/>
    </reaction>
</comment>
<feature type="domain" description="Aminotransferase class V" evidence="15">
    <location>
        <begin position="4"/>
        <end position="362"/>
    </location>
</feature>
<evidence type="ECO:0000259" key="15">
    <source>
        <dbReference type="Pfam" id="PF00266"/>
    </source>
</evidence>
<keyword evidence="6" id="KW-0808">Transferase</keyword>
<evidence type="ECO:0000313" key="16">
    <source>
        <dbReference type="EMBL" id="RXH26993.1"/>
    </source>
</evidence>
<evidence type="ECO:0000256" key="4">
    <source>
        <dbReference type="ARBA" id="ARBA00012239"/>
    </source>
</evidence>
<accession>A0A4Q0S2G2</accession>
<evidence type="ECO:0000256" key="7">
    <source>
        <dbReference type="ARBA" id="ARBA00022723"/>
    </source>
</evidence>
<dbReference type="PIRSF" id="PIRSF005572">
    <property type="entry name" value="NifS"/>
    <property type="match status" value="1"/>
</dbReference>
<protein>
    <recommendedName>
        <fullName evidence="5">Cysteine desulfurase</fullName>
        <ecNumber evidence="4">2.8.1.7</ecNumber>
    </recommendedName>
    <alternativeName>
        <fullName evidence="12">Nitrogenase metalloclusters biosynthesis protein NifS</fullName>
    </alternativeName>
</protein>
<dbReference type="Pfam" id="PF00266">
    <property type="entry name" value="Aminotran_5"/>
    <property type="match status" value="1"/>
</dbReference>